<dbReference type="OrthoDB" id="2581067at2759"/>
<dbReference type="Proteomes" id="UP000298061">
    <property type="component" value="Unassembled WGS sequence"/>
</dbReference>
<protein>
    <recommendedName>
        <fullName evidence="2">Yeast cell wall synthesis Kre9/Knh1-like N-terminal domain-containing protein</fullName>
    </recommendedName>
</protein>
<feature type="domain" description="Yeast cell wall synthesis Kre9/Knh1-like N-terminal" evidence="2">
    <location>
        <begin position="59"/>
        <end position="147"/>
    </location>
</feature>
<dbReference type="AlphaFoldDB" id="A0A4Y9ZY87"/>
<evidence type="ECO:0000259" key="2">
    <source>
        <dbReference type="Pfam" id="PF10342"/>
    </source>
</evidence>
<comment type="caution">
    <text evidence="3">The sequence shown here is derived from an EMBL/GenBank/DDBJ whole genome shotgun (WGS) entry which is preliminary data.</text>
</comment>
<accession>A0A4Y9ZY87</accession>
<dbReference type="EMBL" id="SFCI01000677">
    <property type="protein sequence ID" value="TFY78459.1"/>
    <property type="molecule type" value="Genomic_DNA"/>
</dbReference>
<proteinExistence type="predicted"/>
<dbReference type="Pfam" id="PF10342">
    <property type="entry name" value="Kre9_KNH"/>
    <property type="match status" value="1"/>
</dbReference>
<evidence type="ECO:0000256" key="1">
    <source>
        <dbReference type="ARBA" id="ARBA00022729"/>
    </source>
</evidence>
<gene>
    <name evidence="3" type="ORF">EWM64_g5555</name>
</gene>
<name>A0A4Y9ZY87_9AGAM</name>
<keyword evidence="4" id="KW-1185">Reference proteome</keyword>
<dbReference type="InterPro" id="IPR018466">
    <property type="entry name" value="Kre9/Knh1-like_N"/>
</dbReference>
<sequence length="220" mass="23131">MAGNKRGKRAPPLVDLFLIPVKCSALARMYPVAVPHVSRFALAAVLFSPLVAAYFQVNSPTAGTQWVNGETYPMSWTKGVLDGIDTFDIELSRMTHDGLQFVAKDVPSTAGSVNVMLQDVPAGDDYFLLFLNSTHGVMYANSARFTILDSSSTSNTTGLKVDATKPTVTVSGGPDPTAVFATTFPPSANGVVAIHSWTAHALGMLSIVSLGLVGGALTVL</sequence>
<organism evidence="3 4">
    <name type="scientific">Hericium alpestre</name>
    <dbReference type="NCBI Taxonomy" id="135208"/>
    <lineage>
        <taxon>Eukaryota</taxon>
        <taxon>Fungi</taxon>
        <taxon>Dikarya</taxon>
        <taxon>Basidiomycota</taxon>
        <taxon>Agaricomycotina</taxon>
        <taxon>Agaricomycetes</taxon>
        <taxon>Russulales</taxon>
        <taxon>Hericiaceae</taxon>
        <taxon>Hericium</taxon>
    </lineage>
</organism>
<keyword evidence="1" id="KW-0732">Signal</keyword>
<evidence type="ECO:0000313" key="4">
    <source>
        <dbReference type="Proteomes" id="UP000298061"/>
    </source>
</evidence>
<evidence type="ECO:0000313" key="3">
    <source>
        <dbReference type="EMBL" id="TFY78459.1"/>
    </source>
</evidence>
<reference evidence="3 4" key="1">
    <citation type="submission" date="2019-02" db="EMBL/GenBank/DDBJ databases">
        <title>Genome sequencing of the rare red list fungi Hericium alpestre (H. flagellum).</title>
        <authorList>
            <person name="Buettner E."/>
            <person name="Kellner H."/>
        </authorList>
    </citation>
    <scope>NUCLEOTIDE SEQUENCE [LARGE SCALE GENOMIC DNA]</scope>
    <source>
        <strain evidence="3 4">DSM 108284</strain>
    </source>
</reference>